<gene>
    <name evidence="10" type="ORF">HNR71_003739</name>
    <name evidence="11" type="ORF">HPO96_03505</name>
</gene>
<evidence type="ECO:0000256" key="1">
    <source>
        <dbReference type="ARBA" id="ARBA00004651"/>
    </source>
</evidence>
<keyword evidence="2" id="KW-1003">Cell membrane</keyword>
<keyword evidence="4 8" id="KW-1133">Transmembrane helix</keyword>
<evidence type="ECO:0000256" key="6">
    <source>
        <dbReference type="ARBA" id="ARBA00038076"/>
    </source>
</evidence>
<dbReference type="AlphaFoldDB" id="A0A7Y4NYV1"/>
<feature type="transmembrane region" description="Helical" evidence="8">
    <location>
        <begin position="987"/>
        <end position="1010"/>
    </location>
</feature>
<evidence type="ECO:0000256" key="2">
    <source>
        <dbReference type="ARBA" id="ARBA00022475"/>
    </source>
</evidence>
<dbReference type="Pfam" id="PF02687">
    <property type="entry name" value="FtsX"/>
    <property type="match status" value="1"/>
</dbReference>
<keyword evidence="5 8" id="KW-0472">Membrane</keyword>
<dbReference type="GO" id="GO:0022857">
    <property type="term" value="F:transmembrane transporter activity"/>
    <property type="evidence" value="ECO:0007669"/>
    <property type="project" value="TreeGrafter"/>
</dbReference>
<name>A0A7Y4NYV1_9ACTN</name>
<organism evidence="11 12">
    <name type="scientific">Kribbella sandramycini</name>
    <dbReference type="NCBI Taxonomy" id="60450"/>
    <lineage>
        <taxon>Bacteria</taxon>
        <taxon>Bacillati</taxon>
        <taxon>Actinomycetota</taxon>
        <taxon>Actinomycetes</taxon>
        <taxon>Propionibacteriales</taxon>
        <taxon>Kribbellaceae</taxon>
        <taxon>Kribbella</taxon>
    </lineage>
</organism>
<dbReference type="EMBL" id="JABJRC010000001">
    <property type="protein sequence ID" value="NOL39304.1"/>
    <property type="molecule type" value="Genomic_DNA"/>
</dbReference>
<reference evidence="11 12" key="1">
    <citation type="submission" date="2020-05" db="EMBL/GenBank/DDBJ databases">
        <title>Genome sequence of Kribbella sandramycini ATCC 39419.</title>
        <authorList>
            <person name="Maclea K.S."/>
            <person name="Fair J.L."/>
        </authorList>
    </citation>
    <scope>NUCLEOTIDE SEQUENCE [LARGE SCALE GENOMIC DNA]</scope>
    <source>
        <strain evidence="11 12">ATCC 39419</strain>
    </source>
</reference>
<feature type="domain" description="ABC3 transporter permease C-terminal" evidence="9">
    <location>
        <begin position="284"/>
        <end position="393"/>
    </location>
</feature>
<evidence type="ECO:0000313" key="10">
    <source>
        <dbReference type="EMBL" id="MBB6568102.1"/>
    </source>
</evidence>
<reference evidence="10 13" key="2">
    <citation type="submission" date="2020-08" db="EMBL/GenBank/DDBJ databases">
        <title>Sequencing the genomes of 1000 actinobacteria strains.</title>
        <authorList>
            <person name="Klenk H.-P."/>
        </authorList>
    </citation>
    <scope>NUCLEOTIDE SEQUENCE [LARGE SCALE GENOMIC DNA]</scope>
    <source>
        <strain evidence="10 13">DSM 15626</strain>
    </source>
</reference>
<dbReference type="Proteomes" id="UP000553957">
    <property type="component" value="Unassembled WGS sequence"/>
</dbReference>
<evidence type="ECO:0000256" key="4">
    <source>
        <dbReference type="ARBA" id="ARBA00022989"/>
    </source>
</evidence>
<dbReference type="RefSeq" id="WP_171670923.1">
    <property type="nucleotide sequence ID" value="NZ_BAAAGT010000003.1"/>
</dbReference>
<feature type="transmembrane region" description="Helical" evidence="8">
    <location>
        <begin position="280"/>
        <end position="304"/>
    </location>
</feature>
<feature type="transmembrane region" description="Helical" evidence="8">
    <location>
        <begin position="332"/>
        <end position="353"/>
    </location>
</feature>
<evidence type="ECO:0000256" key="3">
    <source>
        <dbReference type="ARBA" id="ARBA00022692"/>
    </source>
</evidence>
<dbReference type="EMBL" id="JACHKF010000001">
    <property type="protein sequence ID" value="MBB6568102.1"/>
    <property type="molecule type" value="Genomic_DNA"/>
</dbReference>
<evidence type="ECO:0000256" key="5">
    <source>
        <dbReference type="ARBA" id="ARBA00023136"/>
    </source>
</evidence>
<comment type="similarity">
    <text evidence="6">Belongs to the ABC-4 integral membrane protein family.</text>
</comment>
<evidence type="ECO:0000256" key="7">
    <source>
        <dbReference type="SAM" id="MobiDB-lite"/>
    </source>
</evidence>
<keyword evidence="12" id="KW-1185">Reference proteome</keyword>
<feature type="transmembrane region" description="Helical" evidence="8">
    <location>
        <begin position="446"/>
        <end position="467"/>
    </location>
</feature>
<dbReference type="InterPro" id="IPR050250">
    <property type="entry name" value="Macrolide_Exporter_MacB"/>
</dbReference>
<protein>
    <submittedName>
        <fullName evidence="11">ABC transporter permease</fullName>
    </submittedName>
</protein>
<feature type="transmembrane region" description="Helical" evidence="8">
    <location>
        <begin position="495"/>
        <end position="513"/>
    </location>
</feature>
<proteinExistence type="inferred from homology"/>
<feature type="transmembrane region" description="Helical" evidence="8">
    <location>
        <begin position="885"/>
        <end position="910"/>
    </location>
</feature>
<evidence type="ECO:0000313" key="12">
    <source>
        <dbReference type="Proteomes" id="UP000534306"/>
    </source>
</evidence>
<evidence type="ECO:0000313" key="13">
    <source>
        <dbReference type="Proteomes" id="UP000553957"/>
    </source>
</evidence>
<dbReference type="PANTHER" id="PTHR30572">
    <property type="entry name" value="MEMBRANE COMPONENT OF TRANSPORTER-RELATED"/>
    <property type="match status" value="1"/>
</dbReference>
<sequence length="1024" mass="108897">MFLRQALRYRWSQALVLAGISLLIGTCAVFGPWFARAVQQTVVTETLHGQRLSAAWQLETRPVRNLSDEPPKPEQLQPLIPADLAPLFTKPVLGIHSDVSWTGTEDPIVSRLLWRDGVCDQVVIVAGRCPAAANEVLASTVDQSTWGIEPGQTIRGIGEGAAQPGVLKVVGQYRPKDGTADYWFGRPPTGRSHPPTDKSPGETDLLLTARPTFAGDLWSQHTTLDTRPLPGVVRLDDLDRLESATTASQGKAIELGADNTSALPGVIDQIRHERAQAATIIPLVMVQVALFGLVVLALALAVVVDQRRPELAVARLRGSTARRTSKTLTVELGLPVLIGTLLGAPLGFALLLIVRSTWLRHGAPIELPWSVPVALVAVAVVALGVVVLQVRGVVRLQIATLLRRVAPSRRRAIGVIDLCIIVFAVAGLLSAVGGSNRGPLPVLAPALLALAAGLTFAHLLLPLAGLISRRALRRGRLSLALGTLQISRRPAVTRIVAAVAVAASLVAFAGQAASVGEHNRESRAGYETGAEGVLKVEASYVARFMHGINEVDRDRRWLTPVLITRPPSPDALQTVMIEPDSFRTIAYRGDQLTDLDGFRDLSAPSVEPIEFSTRQLTVTASTGPIEKVAPEVPAGATPPVEQPPAKSIRLTAYVVDLRTGARNVVTFPPLPLGKPPTVLRAPLDCRDGCRLLRLGVSRELGDQGGLRGDVHIEKLSADDQPALKLGRPEDWRPMQEPGSNQDRIAAKPGAGLTLAVTSFGAEQVLQYATAPAVVPALIAPDYRWDPSATTPAFDGTPIALTKLDRLGGPINRFPLHSAVIDLETGRRIGGTVDEASTQFELWLNAEGVAKADSIIAKLRAEGLSAQLIDQRTDRIASYGRSASALALQLTPVVGIAGWALAIVVLLLTVVTSWRSRAQDYASLRITGVPAATTGRAARWEQTGPVALAVLLGSMCGVVGAQIALPLIPLFADAGGPIPLELEVNWPVAVLLWAVSTAVLAAVTLLLGTGVNRRAGFARIREELT</sequence>
<comment type="caution">
    <text evidence="11">The sequence shown here is derived from an EMBL/GenBank/DDBJ whole genome shotgun (WGS) entry which is preliminary data.</text>
</comment>
<evidence type="ECO:0000313" key="11">
    <source>
        <dbReference type="EMBL" id="NOL39304.1"/>
    </source>
</evidence>
<feature type="transmembrane region" description="Helical" evidence="8">
    <location>
        <begin position="945"/>
        <end position="967"/>
    </location>
</feature>
<keyword evidence="3 8" id="KW-0812">Transmembrane</keyword>
<dbReference type="Proteomes" id="UP000534306">
    <property type="component" value="Unassembled WGS sequence"/>
</dbReference>
<dbReference type="GO" id="GO:0005886">
    <property type="term" value="C:plasma membrane"/>
    <property type="evidence" value="ECO:0007669"/>
    <property type="project" value="UniProtKB-SubCell"/>
</dbReference>
<feature type="transmembrane region" description="Helical" evidence="8">
    <location>
        <begin position="373"/>
        <end position="394"/>
    </location>
</feature>
<evidence type="ECO:0000256" key="8">
    <source>
        <dbReference type="SAM" id="Phobius"/>
    </source>
</evidence>
<evidence type="ECO:0000259" key="9">
    <source>
        <dbReference type="Pfam" id="PF02687"/>
    </source>
</evidence>
<dbReference type="InterPro" id="IPR003838">
    <property type="entry name" value="ABC3_permease_C"/>
</dbReference>
<dbReference type="PANTHER" id="PTHR30572:SF4">
    <property type="entry name" value="ABC TRANSPORTER PERMEASE YTRF"/>
    <property type="match status" value="1"/>
</dbReference>
<feature type="region of interest" description="Disordered" evidence="7">
    <location>
        <begin position="180"/>
        <end position="200"/>
    </location>
</feature>
<feature type="transmembrane region" description="Helical" evidence="8">
    <location>
        <begin position="415"/>
        <end position="434"/>
    </location>
</feature>
<accession>A0A7Y4NYV1</accession>
<comment type="subcellular location">
    <subcellularLocation>
        <location evidence="1">Cell membrane</location>
        <topology evidence="1">Multi-pass membrane protein</topology>
    </subcellularLocation>
</comment>